<sequence>MGWFGKKKDPQDANELLRQYNAQEAERLAAAGIAPSTGIASAASTVSTGIGTSEFVVEDVFTITGRGQVATGRTTTGTMRVGDRVVVLRGATQTGVSTITGIEMFRKKASEAPVGIAAGLLLKPSADLARGDVIRVTPTA</sequence>
<organism evidence="2 3">
    <name type="scientific">Microbacterium azadirachtae</name>
    <dbReference type="NCBI Taxonomy" id="582680"/>
    <lineage>
        <taxon>Bacteria</taxon>
        <taxon>Bacillati</taxon>
        <taxon>Actinomycetota</taxon>
        <taxon>Actinomycetes</taxon>
        <taxon>Micrococcales</taxon>
        <taxon>Microbacteriaceae</taxon>
        <taxon>Microbacterium</taxon>
    </lineage>
</organism>
<dbReference type="SUPFAM" id="SSF50447">
    <property type="entry name" value="Translation proteins"/>
    <property type="match status" value="1"/>
</dbReference>
<keyword evidence="3" id="KW-1185">Reference proteome</keyword>
<dbReference type="RefSeq" id="WP_045273779.1">
    <property type="nucleotide sequence ID" value="NZ_JYIX01000040.1"/>
</dbReference>
<protein>
    <submittedName>
        <fullName evidence="2">Elongation factor Tu</fullName>
    </submittedName>
</protein>
<dbReference type="EMBL" id="JYIX01000040">
    <property type="protein sequence ID" value="KJL30802.1"/>
    <property type="molecule type" value="Genomic_DNA"/>
</dbReference>
<dbReference type="InterPro" id="IPR004161">
    <property type="entry name" value="EFTu-like_2"/>
</dbReference>
<accession>A0A0F0LC76</accession>
<dbReference type="STRING" id="582680.RS86_03746"/>
<name>A0A0F0LC76_9MICO</name>
<feature type="domain" description="Translation elongation factor EFTu-like" evidence="1">
    <location>
        <begin position="67"/>
        <end position="134"/>
    </location>
</feature>
<dbReference type="GO" id="GO:0005525">
    <property type="term" value="F:GTP binding"/>
    <property type="evidence" value="ECO:0007669"/>
    <property type="project" value="InterPro"/>
</dbReference>
<comment type="caution">
    <text evidence="2">The sequence shown here is derived from an EMBL/GenBank/DDBJ whole genome shotgun (WGS) entry which is preliminary data.</text>
</comment>
<keyword evidence="2" id="KW-0648">Protein biosynthesis</keyword>
<dbReference type="AlphaFoldDB" id="A0A0F0LC76"/>
<dbReference type="GO" id="GO:0003746">
    <property type="term" value="F:translation elongation factor activity"/>
    <property type="evidence" value="ECO:0007669"/>
    <property type="project" value="UniProtKB-KW"/>
</dbReference>
<keyword evidence="2" id="KW-0251">Elongation factor</keyword>
<dbReference type="InterPro" id="IPR009000">
    <property type="entry name" value="Transl_B-barrel_sf"/>
</dbReference>
<dbReference type="Proteomes" id="UP000033740">
    <property type="component" value="Unassembled WGS sequence"/>
</dbReference>
<dbReference type="Pfam" id="PF03144">
    <property type="entry name" value="GTP_EFTU_D2"/>
    <property type="match status" value="1"/>
</dbReference>
<evidence type="ECO:0000313" key="3">
    <source>
        <dbReference type="Proteomes" id="UP000033740"/>
    </source>
</evidence>
<dbReference type="PATRIC" id="fig|582680.6.peg.3833"/>
<proteinExistence type="predicted"/>
<dbReference type="PANTHER" id="PTHR43721:SF22">
    <property type="entry name" value="ELONGATION FACTOR TU, MITOCHONDRIAL"/>
    <property type="match status" value="1"/>
</dbReference>
<gene>
    <name evidence="2" type="primary">tuf_2</name>
    <name evidence="2" type="ORF">RS86_03746</name>
</gene>
<dbReference type="Gene3D" id="2.40.30.10">
    <property type="entry name" value="Translation factors"/>
    <property type="match status" value="1"/>
</dbReference>
<reference evidence="2 3" key="1">
    <citation type="submission" date="2015-02" db="EMBL/GenBank/DDBJ databases">
        <title>Draft genome sequences of ten Microbacterium spp. with emphasis on heavy metal contaminated environments.</title>
        <authorList>
            <person name="Corretto E."/>
        </authorList>
    </citation>
    <scope>NUCLEOTIDE SEQUENCE [LARGE SCALE GENOMIC DNA]</scope>
    <source>
        <strain evidence="2 3">ARN176</strain>
    </source>
</reference>
<dbReference type="PANTHER" id="PTHR43721">
    <property type="entry name" value="ELONGATION FACTOR TU-RELATED"/>
    <property type="match status" value="1"/>
</dbReference>
<dbReference type="InterPro" id="IPR050055">
    <property type="entry name" value="EF-Tu_GTPase"/>
</dbReference>
<evidence type="ECO:0000259" key="1">
    <source>
        <dbReference type="Pfam" id="PF03144"/>
    </source>
</evidence>
<evidence type="ECO:0000313" key="2">
    <source>
        <dbReference type="EMBL" id="KJL30802.1"/>
    </source>
</evidence>